<dbReference type="Proteomes" id="UP000682811">
    <property type="component" value="Unassembled WGS sequence"/>
</dbReference>
<sequence>MNLEPVPLASIAKDINQSNGKLEEGFEDLPDAVYLPIIGKSDAVTRLSDLKLKPHNYVQIVMNSEKVNAEYVARFFSSELGRMIREYHQIGYANPRILVSSLKESELYFPSIETQIELINAQNEITELRAMINSIEQQLWNKPNDVEYTLKSLKNLNRESGFEEWAETLPFPLASILWRYNAESDVRLKKEHLFHFFEAVAQFNTILLLSGLKSDSSLFDAQREIVFKDFKKESLYRSTFGTWIVLGERIAKLIRTEMGNRNGRERCLKVFRSGRSDLIDSLSSKKTFEVLKRTADFRNKWKGHGGIENEREAQKRLSVLESELAALRELMVDTYAGNQIIRPENGKLKSGIYHIQVYSLMGTRQIFKKISIQMNIMLDSDRLYLYFEGNPEPLELLPFIKFKFGQSSEENACYFYNSLDKSGVRWVSYHFDKEAEFVKVDNSLEQILESFFGYN</sequence>
<evidence type="ECO:0000256" key="1">
    <source>
        <dbReference type="ARBA" id="ARBA00022747"/>
    </source>
</evidence>
<dbReference type="Gene3D" id="3.90.220.20">
    <property type="entry name" value="DNA methylase specificity domains"/>
    <property type="match status" value="1"/>
</dbReference>
<dbReference type="EMBL" id="BORT01000005">
    <property type="protein sequence ID" value="GIO46813.1"/>
    <property type="molecule type" value="Genomic_DNA"/>
</dbReference>
<comment type="caution">
    <text evidence="3">The sequence shown here is derived from an EMBL/GenBank/DDBJ whole genome shotgun (WGS) entry which is preliminary data.</text>
</comment>
<dbReference type="GO" id="GO:0009307">
    <property type="term" value="P:DNA restriction-modification system"/>
    <property type="evidence" value="ECO:0007669"/>
    <property type="project" value="UniProtKB-KW"/>
</dbReference>
<keyword evidence="1" id="KW-0680">Restriction system</keyword>
<keyword evidence="4" id="KW-1185">Reference proteome</keyword>
<evidence type="ECO:0000256" key="2">
    <source>
        <dbReference type="ARBA" id="ARBA00023125"/>
    </source>
</evidence>
<gene>
    <name evidence="3" type="ORF">J34TS1_15780</name>
</gene>
<proteinExistence type="predicted"/>
<keyword evidence="2" id="KW-0238">DNA-binding</keyword>
<protein>
    <submittedName>
        <fullName evidence="3">Uncharacterized protein</fullName>
    </submittedName>
</protein>
<dbReference type="GO" id="GO:0003677">
    <property type="term" value="F:DNA binding"/>
    <property type="evidence" value="ECO:0007669"/>
    <property type="project" value="UniProtKB-KW"/>
</dbReference>
<evidence type="ECO:0000313" key="3">
    <source>
        <dbReference type="EMBL" id="GIO46813.1"/>
    </source>
</evidence>
<dbReference type="AlphaFoldDB" id="A0A920CRW1"/>
<name>A0A920CRW1_9BACL</name>
<reference evidence="3 4" key="1">
    <citation type="submission" date="2021-03" db="EMBL/GenBank/DDBJ databases">
        <title>Antimicrobial resistance genes in bacteria isolated from Japanese honey, and their potential for conferring macrolide and lincosamide resistance in the American foulbrood pathogen Paenibacillus larvae.</title>
        <authorList>
            <person name="Okamoto M."/>
            <person name="Kumagai M."/>
            <person name="Kanamori H."/>
            <person name="Takamatsu D."/>
        </authorList>
    </citation>
    <scope>NUCLEOTIDE SEQUENCE [LARGE SCALE GENOMIC DNA]</scope>
    <source>
        <strain evidence="3 4">J34TS1</strain>
    </source>
</reference>
<organism evidence="3 4">
    <name type="scientific">Paenibacillus azoreducens</name>
    <dbReference type="NCBI Taxonomy" id="116718"/>
    <lineage>
        <taxon>Bacteria</taxon>
        <taxon>Bacillati</taxon>
        <taxon>Bacillota</taxon>
        <taxon>Bacilli</taxon>
        <taxon>Bacillales</taxon>
        <taxon>Paenibacillaceae</taxon>
        <taxon>Paenibacillus</taxon>
    </lineage>
</organism>
<dbReference type="SUPFAM" id="SSF116734">
    <property type="entry name" value="DNA methylase specificity domain"/>
    <property type="match status" value="1"/>
</dbReference>
<dbReference type="InterPro" id="IPR044946">
    <property type="entry name" value="Restrct_endonuc_typeI_TRD_sf"/>
</dbReference>
<accession>A0A920CRW1</accession>
<evidence type="ECO:0000313" key="4">
    <source>
        <dbReference type="Proteomes" id="UP000682811"/>
    </source>
</evidence>